<keyword evidence="2" id="KW-1185">Reference proteome</keyword>
<protein>
    <submittedName>
        <fullName evidence="1">Uncharacterized protein</fullName>
    </submittedName>
</protein>
<reference evidence="1 2" key="1">
    <citation type="submission" date="2019-03" db="EMBL/GenBank/DDBJ databases">
        <title>Genomic Encyclopedia of Type Strains, Phase III (KMG-III): the genomes of soil and plant-associated and newly described type strains.</title>
        <authorList>
            <person name="Whitman W."/>
        </authorList>
    </citation>
    <scope>NUCLEOTIDE SEQUENCE [LARGE SCALE GENOMIC DNA]</scope>
    <source>
        <strain evidence="1 2">VKM Ac-2570</strain>
    </source>
</reference>
<comment type="caution">
    <text evidence="1">The sequence shown here is derived from an EMBL/GenBank/DDBJ whole genome shotgun (WGS) entry which is preliminary data.</text>
</comment>
<proteinExistence type="predicted"/>
<dbReference type="AlphaFoldDB" id="A0A4R8A618"/>
<dbReference type="OrthoDB" id="9088272at2"/>
<name>A0A4R8A618_9ACTN</name>
<accession>A0A4R8A618</accession>
<evidence type="ECO:0000313" key="2">
    <source>
        <dbReference type="Proteomes" id="UP000295447"/>
    </source>
</evidence>
<sequence>MRATSGPLSFDPVVVGNRETDAWAAYYRHEWREFLVAAVGMVAAGFRMPPHRTVAGAWYVLRANQAWAPYPDNQPDTARAYMRRFYELVAVSSGLLFDPARAAAFEVEWWRVHRAHQHSDEVTEEQLETALVDLYSYVYDADRDAVRQAASKRVEAMDLSDRWVRAGCHRDDPLLAEERLALVASYAALRIAVED</sequence>
<dbReference type="EMBL" id="SODF01000001">
    <property type="protein sequence ID" value="TDW23720.1"/>
    <property type="molecule type" value="Genomic_DNA"/>
</dbReference>
<organism evidence="1 2">
    <name type="scientific">Kribbella kalugense</name>
    <dbReference type="NCBI Taxonomy" id="2512221"/>
    <lineage>
        <taxon>Bacteria</taxon>
        <taxon>Bacillati</taxon>
        <taxon>Actinomycetota</taxon>
        <taxon>Actinomycetes</taxon>
        <taxon>Propionibacteriales</taxon>
        <taxon>Kribbellaceae</taxon>
        <taxon>Kribbella</taxon>
    </lineage>
</organism>
<dbReference type="RefSeq" id="WP_134118582.1">
    <property type="nucleotide sequence ID" value="NZ_SODF01000001.1"/>
</dbReference>
<evidence type="ECO:0000313" key="1">
    <source>
        <dbReference type="EMBL" id="TDW23720.1"/>
    </source>
</evidence>
<gene>
    <name evidence="1" type="ORF">EV650_2576</name>
</gene>
<dbReference type="Proteomes" id="UP000295447">
    <property type="component" value="Unassembled WGS sequence"/>
</dbReference>